<feature type="domain" description="Carboxymuconolactone decarboxylase-like" evidence="1">
    <location>
        <begin position="16"/>
        <end position="97"/>
    </location>
</feature>
<keyword evidence="2" id="KW-0560">Oxidoreductase</keyword>
<dbReference type="Pfam" id="PF02627">
    <property type="entry name" value="CMD"/>
    <property type="match status" value="1"/>
</dbReference>
<dbReference type="SUPFAM" id="SSF69118">
    <property type="entry name" value="AhpD-like"/>
    <property type="match status" value="1"/>
</dbReference>
<accession>A0A7W9Q6Q2</accession>
<dbReference type="InterPro" id="IPR029032">
    <property type="entry name" value="AhpD-like"/>
</dbReference>
<dbReference type="Proteomes" id="UP000588098">
    <property type="component" value="Unassembled WGS sequence"/>
</dbReference>
<organism evidence="2 3">
    <name type="scientific">Streptomyces zagrosensis</name>
    <dbReference type="NCBI Taxonomy" id="1042984"/>
    <lineage>
        <taxon>Bacteria</taxon>
        <taxon>Bacillati</taxon>
        <taxon>Actinomycetota</taxon>
        <taxon>Actinomycetes</taxon>
        <taxon>Kitasatosporales</taxon>
        <taxon>Streptomycetaceae</taxon>
        <taxon>Streptomyces</taxon>
    </lineage>
</organism>
<dbReference type="PANTHER" id="PTHR34846:SF10">
    <property type="entry name" value="CYTOPLASMIC PROTEIN"/>
    <property type="match status" value="1"/>
</dbReference>
<gene>
    <name evidence="2" type="ORF">FHS42_001686</name>
</gene>
<dbReference type="RefSeq" id="WP_184570282.1">
    <property type="nucleotide sequence ID" value="NZ_JACHJL010000003.1"/>
</dbReference>
<reference evidence="2 3" key="1">
    <citation type="submission" date="2020-08" db="EMBL/GenBank/DDBJ databases">
        <title>Genomic Encyclopedia of Type Strains, Phase III (KMG-III): the genomes of soil and plant-associated and newly described type strains.</title>
        <authorList>
            <person name="Whitman W."/>
        </authorList>
    </citation>
    <scope>NUCLEOTIDE SEQUENCE [LARGE SCALE GENOMIC DNA]</scope>
    <source>
        <strain evidence="2 3">CECT 8305</strain>
    </source>
</reference>
<comment type="caution">
    <text evidence="2">The sequence shown here is derived from an EMBL/GenBank/DDBJ whole genome shotgun (WGS) entry which is preliminary data.</text>
</comment>
<evidence type="ECO:0000259" key="1">
    <source>
        <dbReference type="Pfam" id="PF02627"/>
    </source>
</evidence>
<dbReference type="GO" id="GO:0051920">
    <property type="term" value="F:peroxiredoxin activity"/>
    <property type="evidence" value="ECO:0007669"/>
    <property type="project" value="InterPro"/>
</dbReference>
<evidence type="ECO:0000313" key="2">
    <source>
        <dbReference type="EMBL" id="MBB5934639.1"/>
    </source>
</evidence>
<dbReference type="InterPro" id="IPR004675">
    <property type="entry name" value="AhpD_core"/>
</dbReference>
<keyword evidence="2" id="KW-0575">Peroxidase</keyword>
<dbReference type="EMBL" id="JACHJL010000003">
    <property type="protein sequence ID" value="MBB5934639.1"/>
    <property type="molecule type" value="Genomic_DNA"/>
</dbReference>
<dbReference type="NCBIfam" id="TIGR00778">
    <property type="entry name" value="ahpD_dom"/>
    <property type="match status" value="1"/>
</dbReference>
<proteinExistence type="predicted"/>
<dbReference type="AlphaFoldDB" id="A0A7W9Q6Q2"/>
<dbReference type="Gene3D" id="1.20.1290.10">
    <property type="entry name" value="AhpD-like"/>
    <property type="match status" value="1"/>
</dbReference>
<dbReference type="PANTHER" id="PTHR34846">
    <property type="entry name" value="4-CARBOXYMUCONOLACTONE DECARBOXYLASE FAMILY PROTEIN (AFU_ORTHOLOGUE AFUA_6G11590)"/>
    <property type="match status" value="1"/>
</dbReference>
<evidence type="ECO:0000313" key="3">
    <source>
        <dbReference type="Proteomes" id="UP000588098"/>
    </source>
</evidence>
<sequence length="150" mass="16229">MTTEPTARLDLATAAPKVAKAMAELTAAAKEGLDPTLAELVQIRASQLNHCAYCLLMHTRQARKRGESEERLNLVSAWQEAATFFTAQEQAALALTEAVTLLPNGVSNEVYARAAEHFDEAELAHLIGVIFTINAWNRIAVSTGKVPGEE</sequence>
<protein>
    <submittedName>
        <fullName evidence="2">AhpD family alkylhydroperoxidase</fullName>
    </submittedName>
</protein>
<keyword evidence="3" id="KW-1185">Reference proteome</keyword>
<name>A0A7W9Q6Q2_9ACTN</name>
<dbReference type="InterPro" id="IPR003779">
    <property type="entry name" value="CMD-like"/>
</dbReference>